<proteinExistence type="predicted"/>
<sequence length="118" mass="12776">MIKETILMIMLTGGGDMPVDASFIEVDDLTSCEERAANAIAVFPQAAIKYVGHHCVSSKIRFDDFLHNPEPVGPKYIFNLVFSGDGSGLAAAQSYSSLKECEKAGGENCVIAYQDIRK</sequence>
<gene>
    <name evidence="1" type="ORF">MNBD_ALPHA01-1982</name>
</gene>
<dbReference type="AlphaFoldDB" id="A0A3B0T5J9"/>
<name>A0A3B0T5J9_9ZZZZ</name>
<dbReference type="EMBL" id="UOEJ01000159">
    <property type="protein sequence ID" value="VAW02206.1"/>
    <property type="molecule type" value="Genomic_DNA"/>
</dbReference>
<protein>
    <submittedName>
        <fullName evidence="1">Uncharacterized protein</fullName>
    </submittedName>
</protein>
<evidence type="ECO:0000313" key="1">
    <source>
        <dbReference type="EMBL" id="VAW02206.1"/>
    </source>
</evidence>
<accession>A0A3B0T5J9</accession>
<organism evidence="1">
    <name type="scientific">hydrothermal vent metagenome</name>
    <dbReference type="NCBI Taxonomy" id="652676"/>
    <lineage>
        <taxon>unclassified sequences</taxon>
        <taxon>metagenomes</taxon>
        <taxon>ecological metagenomes</taxon>
    </lineage>
</organism>
<reference evidence="1" key="1">
    <citation type="submission" date="2018-06" db="EMBL/GenBank/DDBJ databases">
        <authorList>
            <person name="Zhirakovskaya E."/>
        </authorList>
    </citation>
    <scope>NUCLEOTIDE SEQUENCE</scope>
</reference>